<proteinExistence type="predicted"/>
<dbReference type="AlphaFoldDB" id="A0A8S2WS95"/>
<protein>
    <recommendedName>
        <fullName evidence="2">Retrotransposon gag domain-containing protein</fullName>
    </recommendedName>
</protein>
<accession>A0A8S2WS95</accession>
<comment type="caution">
    <text evidence="3">The sequence shown here is derived from an EMBL/GenBank/DDBJ whole genome shotgun (WGS) entry which is preliminary data.</text>
</comment>
<evidence type="ECO:0000259" key="2">
    <source>
        <dbReference type="Pfam" id="PF03732"/>
    </source>
</evidence>
<dbReference type="Pfam" id="PF03732">
    <property type="entry name" value="Retrotrans_gag"/>
    <property type="match status" value="1"/>
</dbReference>
<dbReference type="PANTHER" id="PTHR33223:SF6">
    <property type="entry name" value="CCHC-TYPE DOMAIN-CONTAINING PROTEIN"/>
    <property type="match status" value="1"/>
</dbReference>
<sequence length="590" mass="68707">MSEAPFKGTRSKINYQNLLINDIQYRKAPVRNELRRESRVFSPLPNNLITSTSEISPIAIEEADEEEEGENTVEFQQQQQFVNDNKEQFEEFTRTLQAAKQIEQQLLAKTPEFGSTVDSVSQWLHFNEFMFDKLSYPRMCWVDEASKHLPSDLIDSWYATVQPTIDNNWDIFKQRIIQHVKGPSDSSLQPQTHRPTTITTSQDSSIKDDDDLNARGFEDFIRKNFIRFLGYNQEVEEWLAATIVQFEDFKILQSKWMDYIPSLLSGKARVWFGVNRRKFFDFDGFVEKFVVEFTAKPHSSSSSSNQDVVVATTTTDPAGVSRKDPVELNLIESLNEQVIRKLKMFGGKHDNVVSWIDELEAHFNAHGWSENVKMKCVPTVLQDLALKWYNRNSLTIKSWTDFASKIKEEFGSKFRQQEAFERLRNYKQTINQSVTEYYNGLLDVCREIDPTPTNDHILQNLLSNVRPSLKIKVLEKQPQTPNEFLHYAKTFEHLEKLVKDEVALSSTIERMEQPYIAPPRRIQQQQQQTYNHHKPGNIQLQPQTSPISTASHYQSPPRQWQQSKSNYSGCHICEAQDHYARSCPQRQLFQ</sequence>
<evidence type="ECO:0000313" key="3">
    <source>
        <dbReference type="EMBL" id="CAF4457015.1"/>
    </source>
</evidence>
<evidence type="ECO:0000256" key="1">
    <source>
        <dbReference type="SAM" id="MobiDB-lite"/>
    </source>
</evidence>
<evidence type="ECO:0000313" key="4">
    <source>
        <dbReference type="Proteomes" id="UP000681722"/>
    </source>
</evidence>
<feature type="domain" description="Retrotransposon gag" evidence="2">
    <location>
        <begin position="377"/>
        <end position="458"/>
    </location>
</feature>
<dbReference type="EMBL" id="CAJOBC010098849">
    <property type="protein sequence ID" value="CAF4457015.1"/>
    <property type="molecule type" value="Genomic_DNA"/>
</dbReference>
<reference evidence="3" key="1">
    <citation type="submission" date="2021-02" db="EMBL/GenBank/DDBJ databases">
        <authorList>
            <person name="Nowell W R."/>
        </authorList>
    </citation>
    <scope>NUCLEOTIDE SEQUENCE</scope>
</reference>
<dbReference type="PANTHER" id="PTHR33223">
    <property type="entry name" value="CCHC-TYPE DOMAIN-CONTAINING PROTEIN"/>
    <property type="match status" value="1"/>
</dbReference>
<dbReference type="InterPro" id="IPR005162">
    <property type="entry name" value="Retrotrans_gag_dom"/>
</dbReference>
<organism evidence="3 4">
    <name type="scientific">Didymodactylos carnosus</name>
    <dbReference type="NCBI Taxonomy" id="1234261"/>
    <lineage>
        <taxon>Eukaryota</taxon>
        <taxon>Metazoa</taxon>
        <taxon>Spiralia</taxon>
        <taxon>Gnathifera</taxon>
        <taxon>Rotifera</taxon>
        <taxon>Eurotatoria</taxon>
        <taxon>Bdelloidea</taxon>
        <taxon>Philodinida</taxon>
        <taxon>Philodinidae</taxon>
        <taxon>Didymodactylos</taxon>
    </lineage>
</organism>
<feature type="region of interest" description="Disordered" evidence="1">
    <location>
        <begin position="516"/>
        <end position="562"/>
    </location>
</feature>
<feature type="compositionally biased region" description="Polar residues" evidence="1">
    <location>
        <begin position="184"/>
        <end position="204"/>
    </location>
</feature>
<dbReference type="Proteomes" id="UP000681722">
    <property type="component" value="Unassembled WGS sequence"/>
</dbReference>
<feature type="region of interest" description="Disordered" evidence="1">
    <location>
        <begin position="182"/>
        <end position="207"/>
    </location>
</feature>
<dbReference type="OrthoDB" id="852027at2759"/>
<gene>
    <name evidence="3" type="ORF">SRO942_LOCUS42539</name>
</gene>
<name>A0A8S2WS95_9BILA</name>
<feature type="compositionally biased region" description="Polar residues" evidence="1">
    <location>
        <begin position="538"/>
        <end position="562"/>
    </location>
</feature>